<protein>
    <submittedName>
        <fullName evidence="4">Uncharacterized protein</fullName>
    </submittedName>
</protein>
<evidence type="ECO:0000256" key="1">
    <source>
        <dbReference type="SAM" id="MobiDB-lite"/>
    </source>
</evidence>
<keyword evidence="5" id="KW-1185">Reference proteome</keyword>
<dbReference type="AlphaFoldDB" id="A0A8J2EBD5"/>
<feature type="region of interest" description="Disordered" evidence="1">
    <location>
        <begin position="209"/>
        <end position="234"/>
    </location>
</feature>
<keyword evidence="2" id="KW-0472">Membrane</keyword>
<evidence type="ECO:0000256" key="3">
    <source>
        <dbReference type="SAM" id="SignalP"/>
    </source>
</evidence>
<organism evidence="4 5">
    <name type="scientific">Cotesia congregata</name>
    <name type="common">Parasitoid wasp</name>
    <name type="synonym">Apanteles congregatus</name>
    <dbReference type="NCBI Taxonomy" id="51543"/>
    <lineage>
        <taxon>Eukaryota</taxon>
        <taxon>Metazoa</taxon>
        <taxon>Ecdysozoa</taxon>
        <taxon>Arthropoda</taxon>
        <taxon>Hexapoda</taxon>
        <taxon>Insecta</taxon>
        <taxon>Pterygota</taxon>
        <taxon>Neoptera</taxon>
        <taxon>Endopterygota</taxon>
        <taxon>Hymenoptera</taxon>
        <taxon>Apocrita</taxon>
        <taxon>Ichneumonoidea</taxon>
        <taxon>Braconidae</taxon>
        <taxon>Microgastrinae</taxon>
        <taxon>Cotesia</taxon>
    </lineage>
</organism>
<feature type="compositionally biased region" description="Low complexity" evidence="1">
    <location>
        <begin position="223"/>
        <end position="234"/>
    </location>
</feature>
<feature type="chain" id="PRO_5035210152" evidence="3">
    <location>
        <begin position="20"/>
        <end position="421"/>
    </location>
</feature>
<dbReference type="OrthoDB" id="6376457at2759"/>
<feature type="compositionally biased region" description="Low complexity" evidence="1">
    <location>
        <begin position="371"/>
        <end position="385"/>
    </location>
</feature>
<keyword evidence="2" id="KW-0812">Transmembrane</keyword>
<feature type="compositionally biased region" description="Low complexity" evidence="1">
    <location>
        <begin position="289"/>
        <end position="303"/>
    </location>
</feature>
<reference evidence="4" key="1">
    <citation type="submission" date="2021-04" db="EMBL/GenBank/DDBJ databases">
        <authorList>
            <person name="Chebbi M.A.C M."/>
        </authorList>
    </citation>
    <scope>NUCLEOTIDE SEQUENCE</scope>
</reference>
<comment type="caution">
    <text evidence="4">The sequence shown here is derived from an EMBL/GenBank/DDBJ whole genome shotgun (WGS) entry which is preliminary data.</text>
</comment>
<dbReference type="Proteomes" id="UP000786811">
    <property type="component" value="Unassembled WGS sequence"/>
</dbReference>
<keyword evidence="3" id="KW-0732">Signal</keyword>
<sequence>MLQTIIIINFMALFAPVRAGDDIFSCNSDSDCSLHQYCYQLSQQCVNYTVCKRYNRLEGENKAKSESQCGECISGYKAEILATGVPEAFCKKINPVPGTTETPFIDNETFSIGIYVASGIILLLLAVSIFALLVKKRAYIHGNKKWFRQIGSWNFNPTAPPLDSGEVYLSTKYYSDDDPPIYSAVINNNNSPTDKNRLVRAVPYHPPNWVDSNPNYGHDDPDTSGNTTTTTSTSTNMFASLQVEDEDTTPSVWTPEEITVQVPARAFHQFATEQRDNVLNTVLVRGDCSSSSESPEETGPTPSAQNSNSRTNNDTYRGPSVQINQMITLNMQIVHLVFENIKKILNTKNKKFATEQRDNVLNTVLVRGDCSSSSESPEETGPTPSAQNSNSRTNNDTYRGPSVQINQMITLNMEVYKICKC</sequence>
<dbReference type="EMBL" id="CAJNRD030001116">
    <property type="protein sequence ID" value="CAG5075734.1"/>
    <property type="molecule type" value="Genomic_DNA"/>
</dbReference>
<feature type="signal peptide" evidence="3">
    <location>
        <begin position="1"/>
        <end position="19"/>
    </location>
</feature>
<evidence type="ECO:0000256" key="2">
    <source>
        <dbReference type="SAM" id="Phobius"/>
    </source>
</evidence>
<name>A0A8J2EBD5_COTCN</name>
<feature type="compositionally biased region" description="Polar residues" evidence="1">
    <location>
        <begin position="304"/>
        <end position="318"/>
    </location>
</feature>
<accession>A0A8J2EBD5</accession>
<evidence type="ECO:0000313" key="4">
    <source>
        <dbReference type="EMBL" id="CAG5075734.1"/>
    </source>
</evidence>
<feature type="transmembrane region" description="Helical" evidence="2">
    <location>
        <begin position="112"/>
        <end position="134"/>
    </location>
</feature>
<proteinExistence type="predicted"/>
<feature type="region of interest" description="Disordered" evidence="1">
    <location>
        <begin position="287"/>
        <end position="318"/>
    </location>
</feature>
<feature type="compositionally biased region" description="Polar residues" evidence="1">
    <location>
        <begin position="386"/>
        <end position="401"/>
    </location>
</feature>
<keyword evidence="2" id="KW-1133">Transmembrane helix</keyword>
<evidence type="ECO:0000313" key="5">
    <source>
        <dbReference type="Proteomes" id="UP000786811"/>
    </source>
</evidence>
<feature type="region of interest" description="Disordered" evidence="1">
    <location>
        <begin position="369"/>
        <end position="401"/>
    </location>
</feature>
<gene>
    <name evidence="4" type="ORF">HICCMSTLAB_LOCUS1834</name>
</gene>